<keyword evidence="2" id="KW-0472">Membrane</keyword>
<dbReference type="SUPFAM" id="SSF58113">
    <property type="entry name" value="Apolipoprotein A-I"/>
    <property type="match status" value="1"/>
</dbReference>
<evidence type="ECO:0000256" key="1">
    <source>
        <dbReference type="SAM" id="MobiDB-lite"/>
    </source>
</evidence>
<evidence type="ECO:0000313" key="3">
    <source>
        <dbReference type="EMBL" id="AXE19084.1"/>
    </source>
</evidence>
<evidence type="ECO:0000313" key="4">
    <source>
        <dbReference type="Proteomes" id="UP000251993"/>
    </source>
</evidence>
<dbReference type="EMBL" id="CP030850">
    <property type="protein sequence ID" value="AXE19084.1"/>
    <property type="molecule type" value="Genomic_DNA"/>
</dbReference>
<feature type="region of interest" description="Disordered" evidence="1">
    <location>
        <begin position="63"/>
        <end position="103"/>
    </location>
</feature>
<dbReference type="Gene3D" id="6.10.140.1430">
    <property type="match status" value="1"/>
</dbReference>
<keyword evidence="4" id="KW-1185">Reference proteome</keyword>
<feature type="compositionally biased region" description="Basic and acidic residues" evidence="1">
    <location>
        <begin position="63"/>
        <end position="96"/>
    </location>
</feature>
<sequence>MTSNSKIVLGLVTAAAAGAVIGLLFAPEKGTEIRDKVRETANGFASDLLDALQRGRQQYTEMKDNVEDTAKELKSKAEDRISEVKDRVSDEVDNVKNKAQRYA</sequence>
<protein>
    <recommendedName>
        <fullName evidence="5">Gas vesicle protein</fullName>
    </recommendedName>
</protein>
<evidence type="ECO:0008006" key="5">
    <source>
        <dbReference type="Google" id="ProtNLM"/>
    </source>
</evidence>
<gene>
    <name evidence="3" type="ORF">DR864_15660</name>
</gene>
<feature type="transmembrane region" description="Helical" evidence="2">
    <location>
        <begin position="6"/>
        <end position="26"/>
    </location>
</feature>
<organism evidence="3 4">
    <name type="scientific">Runella rosea</name>
    <dbReference type="NCBI Taxonomy" id="2259595"/>
    <lineage>
        <taxon>Bacteria</taxon>
        <taxon>Pseudomonadati</taxon>
        <taxon>Bacteroidota</taxon>
        <taxon>Cytophagia</taxon>
        <taxon>Cytophagales</taxon>
        <taxon>Spirosomataceae</taxon>
        <taxon>Runella</taxon>
    </lineage>
</organism>
<dbReference type="RefSeq" id="WP_114067864.1">
    <property type="nucleotide sequence ID" value="NZ_CP030850.1"/>
</dbReference>
<dbReference type="AlphaFoldDB" id="A0A344TKB3"/>
<dbReference type="InterPro" id="IPR024623">
    <property type="entry name" value="YtxH"/>
</dbReference>
<name>A0A344TKB3_9BACT</name>
<proteinExistence type="predicted"/>
<dbReference type="Pfam" id="PF12732">
    <property type="entry name" value="YtxH"/>
    <property type="match status" value="1"/>
</dbReference>
<keyword evidence="2" id="KW-0812">Transmembrane</keyword>
<dbReference type="OrthoDB" id="962697at2"/>
<reference evidence="3 4" key="1">
    <citation type="submission" date="2018-07" db="EMBL/GenBank/DDBJ databases">
        <title>Genome sequencing of Runella.</title>
        <authorList>
            <person name="Baek M.-G."/>
            <person name="Yi H."/>
        </authorList>
    </citation>
    <scope>NUCLEOTIDE SEQUENCE [LARGE SCALE GENOMIC DNA]</scope>
    <source>
        <strain evidence="3 4">HYN0085</strain>
    </source>
</reference>
<dbReference type="Proteomes" id="UP000251993">
    <property type="component" value="Chromosome"/>
</dbReference>
<keyword evidence="2" id="KW-1133">Transmembrane helix</keyword>
<evidence type="ECO:0000256" key="2">
    <source>
        <dbReference type="SAM" id="Phobius"/>
    </source>
</evidence>
<dbReference type="KEGG" id="run:DR864_15660"/>
<accession>A0A344TKB3</accession>